<dbReference type="Proteomes" id="UP001055940">
    <property type="component" value="Chromosome"/>
</dbReference>
<proteinExistence type="predicted"/>
<evidence type="ECO:0000313" key="2">
    <source>
        <dbReference type="Proteomes" id="UP001055940"/>
    </source>
</evidence>
<dbReference type="EMBL" id="CP099837">
    <property type="protein sequence ID" value="USY17560.1"/>
    <property type="molecule type" value="Genomic_DNA"/>
</dbReference>
<organism evidence="1 2">
    <name type="scientific">Nocardiopsis exhalans</name>
    <dbReference type="NCBI Taxonomy" id="163604"/>
    <lineage>
        <taxon>Bacteria</taxon>
        <taxon>Bacillati</taxon>
        <taxon>Actinomycetota</taxon>
        <taxon>Actinomycetes</taxon>
        <taxon>Streptosporangiales</taxon>
        <taxon>Nocardiopsidaceae</taxon>
        <taxon>Nocardiopsis</taxon>
    </lineage>
</organism>
<gene>
    <name evidence="1" type="ORF">NE857_19680</name>
</gene>
<dbReference type="Pfam" id="PF08012">
    <property type="entry name" value="DUF1702"/>
    <property type="match status" value="1"/>
</dbReference>
<evidence type="ECO:0000313" key="1">
    <source>
        <dbReference type="EMBL" id="USY17560.1"/>
    </source>
</evidence>
<dbReference type="InterPro" id="IPR012964">
    <property type="entry name" value="DUF1702"/>
</dbReference>
<protein>
    <submittedName>
        <fullName evidence="1">DUF1702 family protein</fullName>
    </submittedName>
</protein>
<reference evidence="1" key="1">
    <citation type="submission" date="2022-06" db="EMBL/GenBank/DDBJ databases">
        <authorList>
            <person name="Ping M."/>
        </authorList>
    </citation>
    <scope>NUCLEOTIDE SEQUENCE</scope>
    <source>
        <strain evidence="1">JCM11759T</strain>
    </source>
</reference>
<accession>A0ABY5D2B1</accession>
<keyword evidence="2" id="KW-1185">Reference proteome</keyword>
<sequence length="327" mass="35919">MLLAPPLHRVGFAHLGFPGRDAPSARRLERIPEAVVCGFEWGIEARDPREVEHRLETVAPDLRGFAFEGVAMAYTIRDALPLGGRDRTREFMLGPALPHTFLTYIGIGFAMSRLPRPLWRNILPDLEGNPYHPTMSWLAVDGYGFDLAYFDAPRWIDGQRTPRPYPWEGAPEYFPRAFDQGVGRALWFVHGARHDGVAAAVGRFPRQRRPDLWSGVGLAAVFAGGASPAQIRALLDLAGEDAPHVFQGAVFAAKARVFSGHVPEHTEAGVQALTGMDSGTAASLADRQRVEPGDGGTEPAYEVWRARVRRCFFWSAPDPGPPPQGNP</sequence>
<name>A0ABY5D2B1_9ACTN</name>